<feature type="domain" description="Vanadium-dependent haloperoxidase NapH1-like second helical-bundle" evidence="2">
    <location>
        <begin position="306"/>
        <end position="481"/>
    </location>
</feature>
<sequence>MLKVGVGGAVAAVGSGAWLGYDRSIALAKQGGGGNTGTDNIVIQWNKALLQAIRDTNPGPTVASRALAIVHTCMYDAWTAYDRVALPTQRNGLRKQRQGGKNWKSIELSVSYAAYHALVDLFPSQTPVFDIMMRGLGYDPGNTCTDPTNPSGIGNVAARAVLSYRSRDGSNQLNGYVDTSHYIPVNSPDALVSPLHWQPLRVNGIVQKFTTPHWGTIAPFALSSGKQFRPPGPVMDSASSAYRHQAETIVRYSATLNNTMKTIADYWANGPNSETPPGHWALFCQFLSAHSISRKNKHDIGDDIKMFFALSNALFDASIACWDAKRAYDYVRPISAVRYLYAGKPLVCWGGVGKGTVTMPDGAHFLPYQESSVVTPPFPEYVSGHSTFSAAGAYILRQIHASDRFGDSFTAAPGSSLIEPGLAPKVSVTLFWPTFSAAADEAGLSRQYGGIHFNQADHDGRTLGRQVAIQVWQKAEAFINGTL</sequence>
<dbReference type="PANTHER" id="PTHR34599">
    <property type="entry name" value="PEROXIDASE-RELATED"/>
    <property type="match status" value="1"/>
</dbReference>
<evidence type="ECO:0000259" key="1">
    <source>
        <dbReference type="Pfam" id="PF21167"/>
    </source>
</evidence>
<dbReference type="EMBL" id="BNJG01000004">
    <property type="protein sequence ID" value="GHO59996.1"/>
    <property type="molecule type" value="Genomic_DNA"/>
</dbReference>
<dbReference type="SUPFAM" id="SSF48317">
    <property type="entry name" value="Acid phosphatase/Vanadium-dependent haloperoxidase"/>
    <property type="match status" value="1"/>
</dbReference>
<reference evidence="3 4" key="1">
    <citation type="journal article" date="2021" name="Int. J. Syst. Evol. Microbiol.">
        <title>Reticulibacter mediterranei gen. nov., sp. nov., within the new family Reticulibacteraceae fam. nov., and Ktedonospora formicarum gen. nov., sp. nov., Ktedonobacter robiniae sp. nov., Dictyobacter formicarum sp. nov. and Dictyobacter arantiisoli sp. nov., belonging to the class Ktedonobacteria.</title>
        <authorList>
            <person name="Yabe S."/>
            <person name="Zheng Y."/>
            <person name="Wang C.M."/>
            <person name="Sakai Y."/>
            <person name="Abe K."/>
            <person name="Yokota A."/>
            <person name="Donadio S."/>
            <person name="Cavaletti L."/>
            <person name="Monciardini P."/>
        </authorList>
    </citation>
    <scope>NUCLEOTIDE SEQUENCE [LARGE SCALE GENOMIC DNA]</scope>
    <source>
        <strain evidence="3 4">SOSP1-30</strain>
    </source>
</reference>
<organism evidence="3 4">
    <name type="scientific">Ktedonobacter robiniae</name>
    <dbReference type="NCBI Taxonomy" id="2778365"/>
    <lineage>
        <taxon>Bacteria</taxon>
        <taxon>Bacillati</taxon>
        <taxon>Chloroflexota</taxon>
        <taxon>Ktedonobacteria</taxon>
        <taxon>Ktedonobacterales</taxon>
        <taxon>Ktedonobacteraceae</taxon>
        <taxon>Ktedonobacter</taxon>
    </lineage>
</organism>
<dbReference type="InterPro" id="IPR049283">
    <property type="entry name" value="DUF6851"/>
</dbReference>
<dbReference type="Pfam" id="PF21167">
    <property type="entry name" value="DUF6851"/>
    <property type="match status" value="1"/>
</dbReference>
<evidence type="ECO:0000313" key="4">
    <source>
        <dbReference type="Proteomes" id="UP000654345"/>
    </source>
</evidence>
<gene>
    <name evidence="3" type="ORF">KSB_84710</name>
</gene>
<evidence type="ECO:0000259" key="2">
    <source>
        <dbReference type="Pfam" id="PF22778"/>
    </source>
</evidence>
<proteinExistence type="predicted"/>
<dbReference type="Gene3D" id="1.10.606.20">
    <property type="match status" value="1"/>
</dbReference>
<protein>
    <submittedName>
        <fullName evidence="3">Haloperoxidase</fullName>
    </submittedName>
</protein>
<dbReference type="PANTHER" id="PTHR34599:SF2">
    <property type="entry name" value="TRAF-TYPE DOMAIN-CONTAINING PROTEIN"/>
    <property type="match status" value="1"/>
</dbReference>
<keyword evidence="4" id="KW-1185">Reference proteome</keyword>
<accession>A0ABQ3V494</accession>
<dbReference type="InterPro" id="IPR036938">
    <property type="entry name" value="PAP2/HPO_sf"/>
</dbReference>
<feature type="domain" description="DUF6851" evidence="1">
    <location>
        <begin position="69"/>
        <end position="199"/>
    </location>
</feature>
<dbReference type="InterPro" id="IPR055161">
    <property type="entry name" value="NapH1-like_2nd"/>
</dbReference>
<dbReference type="CDD" id="cd03398">
    <property type="entry name" value="PAP2_haloperoxidase"/>
    <property type="match status" value="1"/>
</dbReference>
<dbReference type="Pfam" id="PF22778">
    <property type="entry name" value="VCPO_2nd"/>
    <property type="match status" value="1"/>
</dbReference>
<comment type="caution">
    <text evidence="3">The sequence shown here is derived from an EMBL/GenBank/DDBJ whole genome shotgun (WGS) entry which is preliminary data.</text>
</comment>
<dbReference type="InterPro" id="IPR052559">
    <property type="entry name" value="V-haloperoxidase"/>
</dbReference>
<dbReference type="Proteomes" id="UP000654345">
    <property type="component" value="Unassembled WGS sequence"/>
</dbReference>
<evidence type="ECO:0000313" key="3">
    <source>
        <dbReference type="EMBL" id="GHO59996.1"/>
    </source>
</evidence>
<name>A0ABQ3V494_9CHLR</name>